<proteinExistence type="predicted"/>
<dbReference type="GO" id="GO:0009301">
    <property type="term" value="P:snRNA transcription"/>
    <property type="evidence" value="ECO:0007669"/>
    <property type="project" value="InterPro"/>
</dbReference>
<feature type="compositionally biased region" description="Polar residues" evidence="1">
    <location>
        <begin position="391"/>
        <end position="411"/>
    </location>
</feature>
<dbReference type="PANTHER" id="PTHR15132">
    <property type="entry name" value="SNRNA-ACTIVATING PROTEIN COMPLEX SUBUNIT 2"/>
    <property type="match status" value="1"/>
</dbReference>
<keyword evidence="2" id="KW-1185">Reference proteome</keyword>
<dbReference type="AlphaFoldDB" id="A0A6P3VPM7"/>
<dbReference type="CTD" id="6618"/>
<dbReference type="RefSeq" id="XP_012677541.2">
    <property type="nucleotide sequence ID" value="XM_012822087.3"/>
</dbReference>
<evidence type="ECO:0000256" key="1">
    <source>
        <dbReference type="SAM" id="MobiDB-lite"/>
    </source>
</evidence>
<dbReference type="OrthoDB" id="5990578at2759"/>
<reference evidence="3" key="1">
    <citation type="submission" date="2025-08" db="UniProtKB">
        <authorList>
            <consortium name="RefSeq"/>
        </authorList>
    </citation>
    <scope>IDENTIFICATION</scope>
</reference>
<dbReference type="KEGG" id="char:105895453"/>
<organism evidence="2 3">
    <name type="scientific">Clupea harengus</name>
    <name type="common">Atlantic herring</name>
    <dbReference type="NCBI Taxonomy" id="7950"/>
    <lineage>
        <taxon>Eukaryota</taxon>
        <taxon>Metazoa</taxon>
        <taxon>Chordata</taxon>
        <taxon>Craniata</taxon>
        <taxon>Vertebrata</taxon>
        <taxon>Euteleostomi</taxon>
        <taxon>Actinopterygii</taxon>
        <taxon>Neopterygii</taxon>
        <taxon>Teleostei</taxon>
        <taxon>Clupei</taxon>
        <taxon>Clupeiformes</taxon>
        <taxon>Clupeoidei</taxon>
        <taxon>Clupeidae</taxon>
        <taxon>Clupea</taxon>
    </lineage>
</organism>
<name>A0A6P3VPM7_CLUHA</name>
<evidence type="ECO:0000313" key="3">
    <source>
        <dbReference type="RefSeq" id="XP_012677541.2"/>
    </source>
</evidence>
<dbReference type="GO" id="GO:0016251">
    <property type="term" value="F:RNA polymerase II general transcription initiation factor activity"/>
    <property type="evidence" value="ECO:0007669"/>
    <property type="project" value="InterPro"/>
</dbReference>
<accession>A0A6P3VPM7</accession>
<sequence length="643" mass="67553">MKPPARSTRSTKSVVEFLESKPDLKTKSNRDSHFKEKWTSRELRKIAVGVRQQFKSRLDDIDTHALQTRVPKRSIQEVESLLEPLKLTVARKVFHQAKKQLKNEREQRVPIQVWTELMERMAGNHEENISSAFTRMLVVAGTEPCSLQHSDPPRSLESPASALTSVRTISEFSTSGTVNSLKSGAQMCSTGDAQPLSGMGCVSNPNISCPDNNNSPLSKPSFSSSTSAAAVVSETFTSATPSPSVAQHTQTPEMMALAQSVGRQTSSSPVGVSSPPPPPPSPSSLHSQRAVDDQGGTSSQGNPSQSGALENTVDFEKIYTYLSSVRKGGHERHLTPMECAVVVDLIMSLPEELPLLDCDNLQEHFLQMYTRLTTPFNPPLTSLAAEPTNLGGETSSITAEPTNLGGETSSRLAAEPTNLGGETSSLPRAEPTNLAGETSSSRIAAEPSNLGGETSSSRIAAEPSNLAGETSSSRIAAEPSNLGGETSSSRIAAEPSNLGGETSSSRIAAEPSNLGGETSSSRIAAEPTNLGGETSSIAAEPSNLGGETASSHIAAEPTNLGGETSSHIAAEPTNLGGEASSSRIAAEPTNLGGEASASGIQTKESTTVPQAPQVKESWENIGICPLNPLMVPISLLARKQDTS</sequence>
<dbReference type="Proteomes" id="UP000515152">
    <property type="component" value="Chromosome 18"/>
</dbReference>
<feature type="region of interest" description="Disordered" evidence="1">
    <location>
        <begin position="1"/>
        <end position="32"/>
    </location>
</feature>
<feature type="compositionally biased region" description="Polar residues" evidence="1">
    <location>
        <begin position="598"/>
        <end position="610"/>
    </location>
</feature>
<dbReference type="Pfam" id="PF11035">
    <property type="entry name" value="SNAPC2"/>
    <property type="match status" value="1"/>
</dbReference>
<feature type="compositionally biased region" description="Polar residues" evidence="1">
    <location>
        <begin position="295"/>
        <end position="309"/>
    </location>
</feature>
<protein>
    <submittedName>
        <fullName evidence="3">Mucin-5AC</fullName>
    </submittedName>
</protein>
<dbReference type="GO" id="GO:0016604">
    <property type="term" value="C:nuclear body"/>
    <property type="evidence" value="ECO:0007669"/>
    <property type="project" value="TreeGrafter"/>
</dbReference>
<dbReference type="InterPro" id="IPR021281">
    <property type="entry name" value="SNAPC2"/>
</dbReference>
<feature type="region of interest" description="Disordered" evidence="1">
    <location>
        <begin position="381"/>
        <end position="614"/>
    </location>
</feature>
<evidence type="ECO:0000313" key="2">
    <source>
        <dbReference type="Proteomes" id="UP000515152"/>
    </source>
</evidence>
<dbReference type="PANTHER" id="PTHR15132:SF1">
    <property type="entry name" value="SNRNA-ACTIVATING PROTEIN COMPLEX SUBUNIT 2"/>
    <property type="match status" value="1"/>
</dbReference>
<feature type="region of interest" description="Disordered" evidence="1">
    <location>
        <begin position="257"/>
        <end position="310"/>
    </location>
</feature>
<gene>
    <name evidence="3" type="primary">snapc2</name>
</gene>
<dbReference type="GeneID" id="105895453"/>
<feature type="compositionally biased region" description="Basic and acidic residues" evidence="1">
    <location>
        <begin position="18"/>
        <end position="32"/>
    </location>
</feature>